<name>A0A8S9Q6V0_BRACR</name>
<dbReference type="AlphaFoldDB" id="A0A8S9Q6V0"/>
<reference evidence="2" key="1">
    <citation type="submission" date="2019-12" db="EMBL/GenBank/DDBJ databases">
        <title>Genome sequencing and annotation of Brassica cretica.</title>
        <authorList>
            <person name="Studholme D.J."/>
            <person name="Sarris P."/>
        </authorList>
    </citation>
    <scope>NUCLEOTIDE SEQUENCE</scope>
    <source>
        <strain evidence="2">PFS-109/04</strain>
        <tissue evidence="2">Leaf</tissue>
    </source>
</reference>
<keyword evidence="1" id="KW-1133">Transmembrane helix</keyword>
<feature type="transmembrane region" description="Helical" evidence="1">
    <location>
        <begin position="47"/>
        <end position="72"/>
    </location>
</feature>
<proteinExistence type="predicted"/>
<sequence length="161" mass="18880">MKNIKFKEFRQQFRHNGSLLLVLLLEMKSIMPSLKLPRLCTQLLTIIVLYYLVFFRQLHVYICFGILFQLLYGDDELLITDMPKEEVKRYHLSLEDLFPSCFGETNYERLKLYPSLLIISDKGLPSKKSLYIRLGCRGDWPNIQPPGWDPSSDTRANPSFS</sequence>
<gene>
    <name evidence="2" type="ORF">F2Q69_00022096</name>
</gene>
<comment type="caution">
    <text evidence="2">The sequence shown here is derived from an EMBL/GenBank/DDBJ whole genome shotgun (WGS) entry which is preliminary data.</text>
</comment>
<evidence type="ECO:0000313" key="3">
    <source>
        <dbReference type="Proteomes" id="UP000712600"/>
    </source>
</evidence>
<organism evidence="2 3">
    <name type="scientific">Brassica cretica</name>
    <name type="common">Mustard</name>
    <dbReference type="NCBI Taxonomy" id="69181"/>
    <lineage>
        <taxon>Eukaryota</taxon>
        <taxon>Viridiplantae</taxon>
        <taxon>Streptophyta</taxon>
        <taxon>Embryophyta</taxon>
        <taxon>Tracheophyta</taxon>
        <taxon>Spermatophyta</taxon>
        <taxon>Magnoliopsida</taxon>
        <taxon>eudicotyledons</taxon>
        <taxon>Gunneridae</taxon>
        <taxon>Pentapetalae</taxon>
        <taxon>rosids</taxon>
        <taxon>malvids</taxon>
        <taxon>Brassicales</taxon>
        <taxon>Brassicaceae</taxon>
        <taxon>Brassiceae</taxon>
        <taxon>Brassica</taxon>
    </lineage>
</organism>
<evidence type="ECO:0000256" key="1">
    <source>
        <dbReference type="SAM" id="Phobius"/>
    </source>
</evidence>
<evidence type="ECO:0000313" key="2">
    <source>
        <dbReference type="EMBL" id="KAF3537867.1"/>
    </source>
</evidence>
<protein>
    <submittedName>
        <fullName evidence="2">Uncharacterized protein</fullName>
    </submittedName>
</protein>
<keyword evidence="1" id="KW-0812">Transmembrane</keyword>
<accession>A0A8S9Q6V0</accession>
<dbReference type="EMBL" id="QGKX02001290">
    <property type="protein sequence ID" value="KAF3537867.1"/>
    <property type="molecule type" value="Genomic_DNA"/>
</dbReference>
<keyword evidence="1" id="KW-0472">Membrane</keyword>
<dbReference type="Proteomes" id="UP000712600">
    <property type="component" value="Unassembled WGS sequence"/>
</dbReference>